<comment type="caution">
    <text evidence="2">The sequence shown here is derived from an EMBL/GenBank/DDBJ whole genome shotgun (WGS) entry which is preliminary data.</text>
</comment>
<dbReference type="OrthoDB" id="7305227at2"/>
<accession>A0A2S9JZI3</accession>
<dbReference type="SUPFAM" id="SSF47413">
    <property type="entry name" value="lambda repressor-like DNA-binding domains"/>
    <property type="match status" value="1"/>
</dbReference>
<protein>
    <recommendedName>
        <fullName evidence="1">HTH cro/C1-type domain-containing protein</fullName>
    </recommendedName>
</protein>
<reference evidence="2 3" key="1">
    <citation type="submission" date="2018-02" db="EMBL/GenBank/DDBJ databases">
        <title>The draft genome of Phyllobacterium myrsinacearum DSM5892.</title>
        <authorList>
            <person name="Li L."/>
            <person name="Liu L."/>
            <person name="Zhang X."/>
            <person name="Wang T."/>
        </authorList>
    </citation>
    <scope>NUCLEOTIDE SEQUENCE [LARGE SCALE GENOMIC DNA]</scope>
    <source>
        <strain evidence="2 3">DSM 5892</strain>
    </source>
</reference>
<keyword evidence="3" id="KW-1185">Reference proteome</keyword>
<proteinExistence type="predicted"/>
<dbReference type="RefSeq" id="WP_105732982.1">
    <property type="nucleotide sequence ID" value="NZ_PVBT01000001.1"/>
</dbReference>
<dbReference type="CDD" id="cd00093">
    <property type="entry name" value="HTH_XRE"/>
    <property type="match status" value="1"/>
</dbReference>
<dbReference type="Gene3D" id="1.10.260.40">
    <property type="entry name" value="lambda repressor-like DNA-binding domains"/>
    <property type="match status" value="1"/>
</dbReference>
<feature type="domain" description="HTH cro/C1-type" evidence="1">
    <location>
        <begin position="8"/>
        <end position="37"/>
    </location>
</feature>
<dbReference type="PROSITE" id="PS50943">
    <property type="entry name" value="HTH_CROC1"/>
    <property type="match status" value="1"/>
</dbReference>
<dbReference type="EMBL" id="PVBT01000001">
    <property type="protein sequence ID" value="PRD58755.1"/>
    <property type="molecule type" value="Genomic_DNA"/>
</dbReference>
<organism evidence="2 3">
    <name type="scientific">Phyllobacterium myrsinacearum</name>
    <dbReference type="NCBI Taxonomy" id="28101"/>
    <lineage>
        <taxon>Bacteria</taxon>
        <taxon>Pseudomonadati</taxon>
        <taxon>Pseudomonadota</taxon>
        <taxon>Alphaproteobacteria</taxon>
        <taxon>Hyphomicrobiales</taxon>
        <taxon>Phyllobacteriaceae</taxon>
        <taxon>Phyllobacterium</taxon>
    </lineage>
</organism>
<gene>
    <name evidence="2" type="ORF">C5750_06665</name>
</gene>
<evidence type="ECO:0000313" key="2">
    <source>
        <dbReference type="EMBL" id="PRD58755.1"/>
    </source>
</evidence>
<dbReference type="InterPro" id="IPR010982">
    <property type="entry name" value="Lambda_DNA-bd_dom_sf"/>
</dbReference>
<evidence type="ECO:0000313" key="3">
    <source>
        <dbReference type="Proteomes" id="UP000238563"/>
    </source>
</evidence>
<evidence type="ECO:0000259" key="1">
    <source>
        <dbReference type="PROSITE" id="PS50943"/>
    </source>
</evidence>
<dbReference type="Proteomes" id="UP000238563">
    <property type="component" value="Unassembled WGS sequence"/>
</dbReference>
<name>A0A2S9JZI3_9HYPH</name>
<dbReference type="Pfam" id="PF01381">
    <property type="entry name" value="HTH_3"/>
    <property type="match status" value="1"/>
</dbReference>
<sequence length="83" mass="8534">MPVSGNQIKAARALAGMDQKALADAAGVGINTIRNFEGAGQAIVRGRIDTLEAIRSALFTAGVELLDDGQASASGPGVRLRRE</sequence>
<dbReference type="AlphaFoldDB" id="A0A2S9JZI3"/>
<dbReference type="GO" id="GO:0003677">
    <property type="term" value="F:DNA binding"/>
    <property type="evidence" value="ECO:0007669"/>
    <property type="project" value="InterPro"/>
</dbReference>
<dbReference type="InterPro" id="IPR001387">
    <property type="entry name" value="Cro/C1-type_HTH"/>
</dbReference>